<dbReference type="AlphaFoldDB" id="A0A453MMU0"/>
<dbReference type="Pfam" id="PF00581">
    <property type="entry name" value="Rhodanese"/>
    <property type="match status" value="1"/>
</dbReference>
<dbReference type="InterPro" id="IPR001763">
    <property type="entry name" value="Rhodanese-like_dom"/>
</dbReference>
<dbReference type="InterPro" id="IPR020936">
    <property type="entry name" value="TrhO"/>
</dbReference>
<keyword evidence="4" id="KW-1185">Reference proteome</keyword>
<sequence length="245" mass="27728">MQLEGGSCHLPLVEPSMRASPLTPSEWREKLEARKRLDSEAAGDTSEGRKLLLLDVRNDYEWDIGHFEGAKRPNVDCFRSTSFGLSEQEMDSTDPLHGVDKEKTDILMYCTGGIRCDVYSTILREKGFGNLYTLKGGVSNYLKSQGSAEWVGNLFVFDDRLSLPPAKFAEAGEEGCADNGDLSSSRWLGRCYVCGSEVEELRHRNCASIDCNRLYLYAFWSFLSTPSIRIYFSDKYLRTEGVYRF</sequence>
<dbReference type="Gramene" id="AET5Gv21242500.6">
    <property type="protein sequence ID" value="AET5Gv21242500.6"/>
    <property type="gene ID" value="AET5Gv21242500"/>
</dbReference>
<dbReference type="PANTHER" id="PTHR43268">
    <property type="entry name" value="THIOSULFATE SULFURTRANSFERASE/RHODANESE-LIKE DOMAIN-CONTAINING PROTEIN 2"/>
    <property type="match status" value="1"/>
</dbReference>
<dbReference type="PROSITE" id="PS50206">
    <property type="entry name" value="RHODANESE_3"/>
    <property type="match status" value="1"/>
</dbReference>
<dbReference type="Proteomes" id="UP000015105">
    <property type="component" value="Chromosome 5D"/>
</dbReference>
<evidence type="ECO:0000313" key="3">
    <source>
        <dbReference type="EnsemblPlants" id="AET5Gv21242500.6"/>
    </source>
</evidence>
<dbReference type="EnsemblPlants" id="AET5Gv21242500.6">
    <property type="protein sequence ID" value="AET5Gv21242500.6"/>
    <property type="gene ID" value="AET5Gv21242500"/>
</dbReference>
<dbReference type="Pfam" id="PF12368">
    <property type="entry name" value="Rhodanese_C"/>
    <property type="match status" value="1"/>
</dbReference>
<evidence type="ECO:0000259" key="2">
    <source>
        <dbReference type="PROSITE" id="PS50206"/>
    </source>
</evidence>
<dbReference type="SUPFAM" id="SSF52821">
    <property type="entry name" value="Rhodanese/Cell cycle control phosphatase"/>
    <property type="match status" value="1"/>
</dbReference>
<name>A0A453MMU0_AEGTS</name>
<reference evidence="4" key="1">
    <citation type="journal article" date="2014" name="Science">
        <title>Ancient hybridizations among the ancestral genomes of bread wheat.</title>
        <authorList>
            <consortium name="International Wheat Genome Sequencing Consortium,"/>
            <person name="Marcussen T."/>
            <person name="Sandve S.R."/>
            <person name="Heier L."/>
            <person name="Spannagl M."/>
            <person name="Pfeifer M."/>
            <person name="Jakobsen K.S."/>
            <person name="Wulff B.B."/>
            <person name="Steuernagel B."/>
            <person name="Mayer K.F."/>
            <person name="Olsen O.A."/>
        </authorList>
    </citation>
    <scope>NUCLEOTIDE SEQUENCE [LARGE SCALE GENOMIC DNA]</scope>
    <source>
        <strain evidence="4">cv. AL8/78</strain>
    </source>
</reference>
<dbReference type="Gene3D" id="3.40.250.10">
    <property type="entry name" value="Rhodanese-like domain"/>
    <property type="match status" value="1"/>
</dbReference>
<reference evidence="3" key="4">
    <citation type="submission" date="2019-03" db="UniProtKB">
        <authorList>
            <consortium name="EnsemblPlants"/>
        </authorList>
    </citation>
    <scope>IDENTIFICATION</scope>
</reference>
<reference evidence="3" key="5">
    <citation type="journal article" date="2021" name="G3 (Bethesda)">
        <title>Aegilops tauschii genome assembly Aet v5.0 features greater sequence contiguity and improved annotation.</title>
        <authorList>
            <person name="Wang L."/>
            <person name="Zhu T."/>
            <person name="Rodriguez J.C."/>
            <person name="Deal K.R."/>
            <person name="Dubcovsky J."/>
            <person name="McGuire P.E."/>
            <person name="Lux T."/>
            <person name="Spannagl M."/>
            <person name="Mayer K.F.X."/>
            <person name="Baldrich P."/>
            <person name="Meyers B.C."/>
            <person name="Huo N."/>
            <person name="Gu Y.Q."/>
            <person name="Zhou H."/>
            <person name="Devos K.M."/>
            <person name="Bennetzen J.L."/>
            <person name="Unver T."/>
            <person name="Budak H."/>
            <person name="Gulick P.J."/>
            <person name="Galiba G."/>
            <person name="Kalapos B."/>
            <person name="Nelson D.R."/>
            <person name="Li P."/>
            <person name="You F.M."/>
            <person name="Luo M.C."/>
            <person name="Dvorak J."/>
        </authorList>
    </citation>
    <scope>NUCLEOTIDE SEQUENCE [LARGE SCALE GENOMIC DNA]</scope>
    <source>
        <strain evidence="3">cv. AL8/78</strain>
    </source>
</reference>
<feature type="region of interest" description="Disordered" evidence="1">
    <location>
        <begin position="1"/>
        <end position="24"/>
    </location>
</feature>
<dbReference type="InterPro" id="IPR022111">
    <property type="entry name" value="Rhodanese_C"/>
</dbReference>
<organism evidence="3 4">
    <name type="scientific">Aegilops tauschii subsp. strangulata</name>
    <name type="common">Goatgrass</name>
    <dbReference type="NCBI Taxonomy" id="200361"/>
    <lineage>
        <taxon>Eukaryota</taxon>
        <taxon>Viridiplantae</taxon>
        <taxon>Streptophyta</taxon>
        <taxon>Embryophyta</taxon>
        <taxon>Tracheophyta</taxon>
        <taxon>Spermatophyta</taxon>
        <taxon>Magnoliopsida</taxon>
        <taxon>Liliopsida</taxon>
        <taxon>Poales</taxon>
        <taxon>Poaceae</taxon>
        <taxon>BOP clade</taxon>
        <taxon>Pooideae</taxon>
        <taxon>Triticodae</taxon>
        <taxon>Triticeae</taxon>
        <taxon>Triticinae</taxon>
        <taxon>Aegilops</taxon>
    </lineage>
</organism>
<reference evidence="4" key="2">
    <citation type="journal article" date="2017" name="Nat. Plants">
        <title>The Aegilops tauschii genome reveals multiple impacts of transposons.</title>
        <authorList>
            <person name="Zhao G."/>
            <person name="Zou C."/>
            <person name="Li K."/>
            <person name="Wang K."/>
            <person name="Li T."/>
            <person name="Gao L."/>
            <person name="Zhang X."/>
            <person name="Wang H."/>
            <person name="Yang Z."/>
            <person name="Liu X."/>
            <person name="Jiang W."/>
            <person name="Mao L."/>
            <person name="Kong X."/>
            <person name="Jiao Y."/>
            <person name="Jia J."/>
        </authorList>
    </citation>
    <scope>NUCLEOTIDE SEQUENCE [LARGE SCALE GENOMIC DNA]</scope>
    <source>
        <strain evidence="4">cv. AL8/78</strain>
    </source>
</reference>
<proteinExistence type="predicted"/>
<dbReference type="InterPro" id="IPR036873">
    <property type="entry name" value="Rhodanese-like_dom_sf"/>
</dbReference>
<evidence type="ECO:0000256" key="1">
    <source>
        <dbReference type="SAM" id="MobiDB-lite"/>
    </source>
</evidence>
<dbReference type="CDD" id="cd01518">
    <property type="entry name" value="RHOD_YceA"/>
    <property type="match status" value="1"/>
</dbReference>
<protein>
    <recommendedName>
        <fullName evidence="2">Rhodanese domain-containing protein</fullName>
    </recommendedName>
</protein>
<feature type="domain" description="Rhodanese" evidence="2">
    <location>
        <begin position="47"/>
        <end position="150"/>
    </location>
</feature>
<evidence type="ECO:0000313" key="4">
    <source>
        <dbReference type="Proteomes" id="UP000015105"/>
    </source>
</evidence>
<accession>A0A453MMU0</accession>
<reference evidence="3" key="3">
    <citation type="journal article" date="2017" name="Nature">
        <title>Genome sequence of the progenitor of the wheat D genome Aegilops tauschii.</title>
        <authorList>
            <person name="Luo M.C."/>
            <person name="Gu Y.Q."/>
            <person name="Puiu D."/>
            <person name="Wang H."/>
            <person name="Twardziok S.O."/>
            <person name="Deal K.R."/>
            <person name="Huo N."/>
            <person name="Zhu T."/>
            <person name="Wang L."/>
            <person name="Wang Y."/>
            <person name="McGuire P.E."/>
            <person name="Liu S."/>
            <person name="Long H."/>
            <person name="Ramasamy R.K."/>
            <person name="Rodriguez J.C."/>
            <person name="Van S.L."/>
            <person name="Yuan L."/>
            <person name="Wang Z."/>
            <person name="Xia Z."/>
            <person name="Xiao L."/>
            <person name="Anderson O.D."/>
            <person name="Ouyang S."/>
            <person name="Liang Y."/>
            <person name="Zimin A.V."/>
            <person name="Pertea G."/>
            <person name="Qi P."/>
            <person name="Bennetzen J.L."/>
            <person name="Dai X."/>
            <person name="Dawson M.W."/>
            <person name="Muller H.G."/>
            <person name="Kugler K."/>
            <person name="Rivarola-Duarte L."/>
            <person name="Spannagl M."/>
            <person name="Mayer K.F.X."/>
            <person name="Lu F.H."/>
            <person name="Bevan M.W."/>
            <person name="Leroy P."/>
            <person name="Li P."/>
            <person name="You F.M."/>
            <person name="Sun Q."/>
            <person name="Liu Z."/>
            <person name="Lyons E."/>
            <person name="Wicker T."/>
            <person name="Salzberg S.L."/>
            <person name="Devos K.M."/>
            <person name="Dvorak J."/>
        </authorList>
    </citation>
    <scope>NUCLEOTIDE SEQUENCE [LARGE SCALE GENOMIC DNA]</scope>
    <source>
        <strain evidence="3">cv. AL8/78</strain>
    </source>
</reference>
<dbReference type="PANTHER" id="PTHR43268:SF3">
    <property type="entry name" value="RHODANESE-LIKE DOMAIN-CONTAINING PROTEIN 7-RELATED"/>
    <property type="match status" value="1"/>
</dbReference>
<dbReference type="SMART" id="SM00450">
    <property type="entry name" value="RHOD"/>
    <property type="match status" value="1"/>
</dbReference>